<evidence type="ECO:0000256" key="1">
    <source>
        <dbReference type="SAM" id="Phobius"/>
    </source>
</evidence>
<protein>
    <submittedName>
        <fullName evidence="2">Uncharacterized protein</fullName>
    </submittedName>
</protein>
<evidence type="ECO:0000313" key="2">
    <source>
        <dbReference type="EMBL" id="TAA42573.1"/>
    </source>
</evidence>
<feature type="transmembrane region" description="Helical" evidence="1">
    <location>
        <begin position="98"/>
        <end position="117"/>
    </location>
</feature>
<dbReference type="Proteomes" id="UP000292544">
    <property type="component" value="Unassembled WGS sequence"/>
</dbReference>
<dbReference type="RefSeq" id="WP_130567393.1">
    <property type="nucleotide sequence ID" value="NZ_SHLY01000006.1"/>
</dbReference>
<comment type="caution">
    <text evidence="2">The sequence shown here is derived from an EMBL/GenBank/DDBJ whole genome shotgun (WGS) entry which is preliminary data.</text>
</comment>
<keyword evidence="3" id="KW-1185">Reference proteome</keyword>
<feature type="transmembrane region" description="Helical" evidence="1">
    <location>
        <begin position="36"/>
        <end position="57"/>
    </location>
</feature>
<evidence type="ECO:0000313" key="3">
    <source>
        <dbReference type="Proteomes" id="UP000292544"/>
    </source>
</evidence>
<feature type="transmembrane region" description="Helical" evidence="1">
    <location>
        <begin position="194"/>
        <end position="216"/>
    </location>
</feature>
<reference evidence="3" key="1">
    <citation type="submission" date="2019-02" db="EMBL/GenBank/DDBJ databases">
        <title>Draft genome sequence of Muricauda sp. 176CP4-71.</title>
        <authorList>
            <person name="Park J.-S."/>
        </authorList>
    </citation>
    <scope>NUCLEOTIDE SEQUENCE [LARGE SCALE GENOMIC DNA]</scope>
    <source>
        <strain evidence="3">176GS2-150</strain>
    </source>
</reference>
<accession>A0ABY1WLV8</accession>
<gene>
    <name evidence="2" type="ORF">EXY25_14875</name>
</gene>
<dbReference type="EMBL" id="SHLY01000006">
    <property type="protein sequence ID" value="TAA42573.1"/>
    <property type="molecule type" value="Genomic_DNA"/>
</dbReference>
<sequence>MTKSFYFSSAVTSLSLLLISGLFSLGFLGVDSGIGVIWYCTLFTSFILWGMGWLLIVRLLGVDNVYISIPFLLFINITVMLLLLMPSVIFIAGIFNEWLALLFGAMAFGGFLIPVITKLSKRNWYIKDAISRGRFSISASTSIRFDPEVEYSIWKLAVNENSNVSGKISKIAMGLILPVSIAFSPLAADSLWFAFISLFSLYFAYAASIFIRLPLLDSLTLLSFRRNIDYGKQSGHEL</sequence>
<feature type="transmembrane region" description="Helical" evidence="1">
    <location>
        <begin position="7"/>
        <end position="30"/>
    </location>
</feature>
<keyword evidence="1" id="KW-1133">Transmembrane helix</keyword>
<keyword evidence="1" id="KW-0812">Transmembrane</keyword>
<organism evidence="2 3">
    <name type="scientific">Corallincola spongiicola</name>
    <dbReference type="NCBI Taxonomy" id="2520508"/>
    <lineage>
        <taxon>Bacteria</taxon>
        <taxon>Pseudomonadati</taxon>
        <taxon>Pseudomonadota</taxon>
        <taxon>Gammaproteobacteria</taxon>
        <taxon>Alteromonadales</taxon>
        <taxon>Psychromonadaceae</taxon>
        <taxon>Corallincola</taxon>
    </lineage>
</organism>
<proteinExistence type="predicted"/>
<keyword evidence="1" id="KW-0472">Membrane</keyword>
<feature type="transmembrane region" description="Helical" evidence="1">
    <location>
        <begin position="69"/>
        <end position="92"/>
    </location>
</feature>
<name>A0ABY1WLV8_9GAMM</name>